<dbReference type="InterPro" id="IPR050983">
    <property type="entry name" value="GST_Omega/HSP26"/>
</dbReference>
<dbReference type="Gene3D" id="1.20.1050.10">
    <property type="match status" value="1"/>
</dbReference>
<dbReference type="GO" id="GO:0005737">
    <property type="term" value="C:cytoplasm"/>
    <property type="evidence" value="ECO:0007669"/>
    <property type="project" value="TreeGrafter"/>
</dbReference>
<dbReference type="PANTHER" id="PTHR43968">
    <property type="match status" value="1"/>
</dbReference>
<dbReference type="Proteomes" id="UP000252182">
    <property type="component" value="Chromosome"/>
</dbReference>
<dbReference type="SUPFAM" id="SSF52833">
    <property type="entry name" value="Thioredoxin-like"/>
    <property type="match status" value="1"/>
</dbReference>
<dbReference type="AlphaFoldDB" id="A0A345DC07"/>
<keyword evidence="3" id="KW-1185">Reference proteome</keyword>
<sequence length="226" mass="25955">MTPTAPKTIPTLAPVLYSFRRCPYAMRARLALAYAQQTTIIREITLKNKPHAMLTLSPKGTVPVLHLMDGGVLEESRDIMMWALHAHDPFGLLAGDVCEMHSLLDKNDGDFKFWLDRYKYPERFSAEKTRDTSFARQKAEVFLSELELRLSRQCYLFGEKITLADIGVMPFVRQFASVEPEWFKHAPYAAVRQWLNNGLASPVFTHIMEKFKPWQEGDAPVYLAFL</sequence>
<reference evidence="3" key="1">
    <citation type="submission" date="2018-07" db="EMBL/GenBank/DDBJ databases">
        <authorList>
            <person name="Kim H."/>
        </authorList>
    </citation>
    <scope>NUCLEOTIDE SEQUENCE [LARGE SCALE GENOMIC DNA]</scope>
    <source>
        <strain evidence="3">F02</strain>
    </source>
</reference>
<feature type="domain" description="GST N-terminal" evidence="1">
    <location>
        <begin position="12"/>
        <end position="91"/>
    </location>
</feature>
<dbReference type="EMBL" id="CP031124">
    <property type="protein sequence ID" value="AXF85895.1"/>
    <property type="molecule type" value="Genomic_DNA"/>
</dbReference>
<evidence type="ECO:0000313" key="3">
    <source>
        <dbReference type="Proteomes" id="UP000252182"/>
    </source>
</evidence>
<dbReference type="InterPro" id="IPR004045">
    <property type="entry name" value="Glutathione_S-Trfase_N"/>
</dbReference>
<evidence type="ECO:0000313" key="2">
    <source>
        <dbReference type="EMBL" id="AXF85895.1"/>
    </source>
</evidence>
<gene>
    <name evidence="2" type="ORF">DTO96_101635</name>
</gene>
<dbReference type="SUPFAM" id="SSF47616">
    <property type="entry name" value="GST C-terminal domain-like"/>
    <property type="match status" value="1"/>
</dbReference>
<dbReference type="InterPro" id="IPR040079">
    <property type="entry name" value="Glutathione_S-Trfase"/>
</dbReference>
<dbReference type="PANTHER" id="PTHR43968:SF6">
    <property type="entry name" value="GLUTATHIONE S-TRANSFERASE OMEGA"/>
    <property type="match status" value="1"/>
</dbReference>
<evidence type="ECO:0000259" key="1">
    <source>
        <dbReference type="PROSITE" id="PS50404"/>
    </source>
</evidence>
<dbReference type="OrthoDB" id="9813092at2"/>
<dbReference type="Gene3D" id="3.40.30.10">
    <property type="entry name" value="Glutaredoxin"/>
    <property type="match status" value="1"/>
</dbReference>
<proteinExistence type="predicted"/>
<dbReference type="RefSeq" id="WP_114563037.1">
    <property type="nucleotide sequence ID" value="NZ_CP031124.1"/>
</dbReference>
<dbReference type="Pfam" id="PF13417">
    <property type="entry name" value="GST_N_3"/>
    <property type="match status" value="1"/>
</dbReference>
<dbReference type="PROSITE" id="PS50404">
    <property type="entry name" value="GST_NTER"/>
    <property type="match status" value="1"/>
</dbReference>
<organism evidence="2 3">
    <name type="scientific">Ephemeroptericola cinctiostellae</name>
    <dbReference type="NCBI Taxonomy" id="2268024"/>
    <lineage>
        <taxon>Bacteria</taxon>
        <taxon>Pseudomonadati</taxon>
        <taxon>Pseudomonadota</taxon>
        <taxon>Betaproteobacteria</taxon>
        <taxon>Burkholderiales</taxon>
        <taxon>Burkholderiaceae</taxon>
        <taxon>Ephemeroptericola</taxon>
    </lineage>
</organism>
<name>A0A345DC07_9BURK</name>
<protein>
    <recommendedName>
        <fullName evidence="1">GST N-terminal domain-containing protein</fullName>
    </recommendedName>
</protein>
<dbReference type="CDD" id="cd03196">
    <property type="entry name" value="GST_C_5"/>
    <property type="match status" value="1"/>
</dbReference>
<dbReference type="InterPro" id="IPR036282">
    <property type="entry name" value="Glutathione-S-Trfase_C_sf"/>
</dbReference>
<dbReference type="KEGG" id="hyf:DTO96_101635"/>
<dbReference type="InterPro" id="IPR036249">
    <property type="entry name" value="Thioredoxin-like_sf"/>
</dbReference>
<accession>A0A345DC07</accession>
<dbReference type="SFLD" id="SFLDS00019">
    <property type="entry name" value="Glutathione_Transferase_(cytos"/>
    <property type="match status" value="1"/>
</dbReference>
<dbReference type="Pfam" id="PF13410">
    <property type="entry name" value="GST_C_2"/>
    <property type="match status" value="1"/>
</dbReference>